<name>A0A239U745_9STAP</name>
<keyword evidence="6" id="KW-1185">Reference proteome</keyword>
<dbReference type="CDD" id="cd01146">
    <property type="entry name" value="FhuD"/>
    <property type="match status" value="1"/>
</dbReference>
<proteinExistence type="inferred from homology"/>
<dbReference type="Gene3D" id="3.40.50.1980">
    <property type="entry name" value="Nitrogenase molybdenum iron protein domain"/>
    <property type="match status" value="2"/>
</dbReference>
<evidence type="ECO:0000313" key="5">
    <source>
        <dbReference type="EMBL" id="GEP84246.1"/>
    </source>
</evidence>
<dbReference type="Pfam" id="PF01497">
    <property type="entry name" value="Peripla_BP_2"/>
    <property type="match status" value="1"/>
</dbReference>
<dbReference type="PROSITE" id="PS50983">
    <property type="entry name" value="FE_B12_PBP"/>
    <property type="match status" value="1"/>
</dbReference>
<gene>
    <name evidence="5" type="ORF">SPI02_08310</name>
</gene>
<dbReference type="PANTHER" id="PTHR30532">
    <property type="entry name" value="IRON III DICITRATE-BINDING PERIPLASMIC PROTEIN"/>
    <property type="match status" value="1"/>
</dbReference>
<dbReference type="InterPro" id="IPR051313">
    <property type="entry name" value="Bact_iron-sidero_bind"/>
</dbReference>
<keyword evidence="4" id="KW-0732">Signal</keyword>
<organism evidence="5 6">
    <name type="scientific">Staphylococcus piscifermentans</name>
    <dbReference type="NCBI Taxonomy" id="70258"/>
    <lineage>
        <taxon>Bacteria</taxon>
        <taxon>Bacillati</taxon>
        <taxon>Bacillota</taxon>
        <taxon>Bacilli</taxon>
        <taxon>Bacillales</taxon>
        <taxon>Staphylococcaceae</taxon>
        <taxon>Staphylococcus</taxon>
    </lineage>
</organism>
<evidence type="ECO:0000256" key="4">
    <source>
        <dbReference type="ARBA" id="ARBA00022729"/>
    </source>
</evidence>
<dbReference type="Proteomes" id="UP000321736">
    <property type="component" value="Unassembled WGS sequence"/>
</dbReference>
<dbReference type="GO" id="GO:0030288">
    <property type="term" value="C:outer membrane-bounded periplasmic space"/>
    <property type="evidence" value="ECO:0007669"/>
    <property type="project" value="TreeGrafter"/>
</dbReference>
<keyword evidence="3" id="KW-0813">Transport</keyword>
<dbReference type="AlphaFoldDB" id="A0A239U745"/>
<accession>A0A239U745</accession>
<evidence type="ECO:0000256" key="2">
    <source>
        <dbReference type="ARBA" id="ARBA00008814"/>
    </source>
</evidence>
<dbReference type="GO" id="GO:1901678">
    <property type="term" value="P:iron coordination entity transport"/>
    <property type="evidence" value="ECO:0007669"/>
    <property type="project" value="UniProtKB-ARBA"/>
</dbReference>
<sequence length="285" mass="32345">MVEVKNEAGITKIADNVDRVAALEFSFVDDLLALGIKPAAIADDGSKENLFEAMRDKVGDYISVGHRSNPDLERIKDAEPQLIIADGQRHHEIYRDLQKIAPTILLESFEGDYKESLKIFETIGKAISKEQLAKRYVAIFQQKINQLDEKVSIDTNLSTLAAVVTDDYIVGHDANSFVGQFLKRLGFKSAITQADSNKYPEYKDGPYLKVTDEQLLELNPERLILMVDKEDEEALEKLRQSEVYNTINAKKNNRIHIVNRELWAKTRGIMAAEFIIDEIVNFKED</sequence>
<dbReference type="InterPro" id="IPR002491">
    <property type="entry name" value="ABC_transptr_periplasmic_BD"/>
</dbReference>
<dbReference type="RefSeq" id="WP_095105667.1">
    <property type="nucleotide sequence ID" value="NZ_BKAR01000008.1"/>
</dbReference>
<evidence type="ECO:0000313" key="6">
    <source>
        <dbReference type="Proteomes" id="UP000321736"/>
    </source>
</evidence>
<dbReference type="OrthoDB" id="9793175at2"/>
<comment type="similarity">
    <text evidence="2">Belongs to the bacterial solute-binding protein 8 family.</text>
</comment>
<comment type="caution">
    <text evidence="5">The sequence shown here is derived from an EMBL/GenBank/DDBJ whole genome shotgun (WGS) entry which is preliminary data.</text>
</comment>
<dbReference type="EMBL" id="BKAR01000008">
    <property type="protein sequence ID" value="GEP84246.1"/>
    <property type="molecule type" value="Genomic_DNA"/>
</dbReference>
<comment type="subcellular location">
    <subcellularLocation>
        <location evidence="1">Cell envelope</location>
    </subcellularLocation>
</comment>
<protein>
    <submittedName>
        <fullName evidence="5">Iron citrate ABC transporter substrate-binding protein</fullName>
    </submittedName>
</protein>
<evidence type="ECO:0000256" key="1">
    <source>
        <dbReference type="ARBA" id="ARBA00004196"/>
    </source>
</evidence>
<reference evidence="5 6" key="1">
    <citation type="submission" date="2019-07" db="EMBL/GenBank/DDBJ databases">
        <title>Whole genome shotgun sequence of Staphylococcus piscifermentans NBRC 109625.</title>
        <authorList>
            <person name="Hosoyama A."/>
            <person name="Uohara A."/>
            <person name="Ohji S."/>
            <person name="Ichikawa N."/>
        </authorList>
    </citation>
    <scope>NUCLEOTIDE SEQUENCE [LARGE SCALE GENOMIC DNA]</scope>
    <source>
        <strain evidence="5 6">NBRC 109625</strain>
    </source>
</reference>
<evidence type="ECO:0000256" key="3">
    <source>
        <dbReference type="ARBA" id="ARBA00022448"/>
    </source>
</evidence>
<dbReference type="PANTHER" id="PTHR30532:SF29">
    <property type="entry name" value="FE(3+) DICITRATE-BINDING PERIPLASMIC PROTEIN"/>
    <property type="match status" value="1"/>
</dbReference>
<dbReference type="SUPFAM" id="SSF53807">
    <property type="entry name" value="Helical backbone' metal receptor"/>
    <property type="match status" value="1"/>
</dbReference>